<proteinExistence type="predicted"/>
<dbReference type="AlphaFoldDB" id="A0AAD7EC49"/>
<name>A0AAD7EC49_9AGAR</name>
<evidence type="ECO:0000313" key="3">
    <source>
        <dbReference type="Proteomes" id="UP001218218"/>
    </source>
</evidence>
<keyword evidence="1" id="KW-0812">Transmembrane</keyword>
<gene>
    <name evidence="2" type="ORF">DFH08DRAFT_823370</name>
</gene>
<feature type="transmembrane region" description="Helical" evidence="1">
    <location>
        <begin position="44"/>
        <end position="66"/>
    </location>
</feature>
<evidence type="ECO:0000313" key="2">
    <source>
        <dbReference type="EMBL" id="KAJ7309426.1"/>
    </source>
</evidence>
<keyword evidence="1" id="KW-1133">Transmembrane helix</keyword>
<evidence type="ECO:0000256" key="1">
    <source>
        <dbReference type="SAM" id="Phobius"/>
    </source>
</evidence>
<protein>
    <submittedName>
        <fullName evidence="2">Uncharacterized protein</fullName>
    </submittedName>
</protein>
<keyword evidence="1" id="KW-0472">Membrane</keyword>
<dbReference type="Proteomes" id="UP001218218">
    <property type="component" value="Unassembled WGS sequence"/>
</dbReference>
<accession>A0AAD7EC49</accession>
<keyword evidence="3" id="KW-1185">Reference proteome</keyword>
<comment type="caution">
    <text evidence="2">The sequence shown here is derived from an EMBL/GenBank/DDBJ whole genome shotgun (WGS) entry which is preliminary data.</text>
</comment>
<organism evidence="2 3">
    <name type="scientific">Mycena albidolilacea</name>
    <dbReference type="NCBI Taxonomy" id="1033008"/>
    <lineage>
        <taxon>Eukaryota</taxon>
        <taxon>Fungi</taxon>
        <taxon>Dikarya</taxon>
        <taxon>Basidiomycota</taxon>
        <taxon>Agaricomycotina</taxon>
        <taxon>Agaricomycetes</taxon>
        <taxon>Agaricomycetidae</taxon>
        <taxon>Agaricales</taxon>
        <taxon>Marasmiineae</taxon>
        <taxon>Mycenaceae</taxon>
        <taxon>Mycena</taxon>
    </lineage>
</organism>
<dbReference type="EMBL" id="JARIHO010000081">
    <property type="protein sequence ID" value="KAJ7309426.1"/>
    <property type="molecule type" value="Genomic_DNA"/>
</dbReference>
<sequence>MPMAIFTNGSIQGFKIDTTFQELEEDGSGINIRFTISRSPITQAFSAIIVLAMWCLGGGIFVAAIVCNSQPGIPSVTGTTSDMVEFFWNLLLVAVRCGLGYEVVNQDPYPKNPNPNPRKLVLPAVRVYGSITGLG</sequence>
<reference evidence="2" key="1">
    <citation type="submission" date="2023-03" db="EMBL/GenBank/DDBJ databases">
        <title>Massive genome expansion in bonnet fungi (Mycena s.s.) driven by repeated elements and novel gene families across ecological guilds.</title>
        <authorList>
            <consortium name="Lawrence Berkeley National Laboratory"/>
            <person name="Harder C.B."/>
            <person name="Miyauchi S."/>
            <person name="Viragh M."/>
            <person name="Kuo A."/>
            <person name="Thoen E."/>
            <person name="Andreopoulos B."/>
            <person name="Lu D."/>
            <person name="Skrede I."/>
            <person name="Drula E."/>
            <person name="Henrissat B."/>
            <person name="Morin E."/>
            <person name="Kohler A."/>
            <person name="Barry K."/>
            <person name="LaButti K."/>
            <person name="Morin E."/>
            <person name="Salamov A."/>
            <person name="Lipzen A."/>
            <person name="Mereny Z."/>
            <person name="Hegedus B."/>
            <person name="Baldrian P."/>
            <person name="Stursova M."/>
            <person name="Weitz H."/>
            <person name="Taylor A."/>
            <person name="Grigoriev I.V."/>
            <person name="Nagy L.G."/>
            <person name="Martin F."/>
            <person name="Kauserud H."/>
        </authorList>
    </citation>
    <scope>NUCLEOTIDE SEQUENCE</scope>
    <source>
        <strain evidence="2">CBHHK002</strain>
    </source>
</reference>